<comment type="function">
    <text evidence="2">Catalyzes the formation of N(4)-acetylcytidine (ac(4)C) at the wobble position of elongator tRNA(Met), using acetate and ATP as substrates. First activates an acetate ion to form acetyladenylate (Ac-AMP) and then transfers the acetyl group to tRNA to form ac(4)C34.</text>
</comment>
<comment type="similarity">
    <text evidence="2">Belongs to the TmcAL family.</text>
</comment>
<keyword evidence="1 2" id="KW-0819">tRNA processing</keyword>
<dbReference type="SUPFAM" id="SSF52374">
    <property type="entry name" value="Nucleotidylyl transferase"/>
    <property type="match status" value="1"/>
</dbReference>
<dbReference type="GO" id="GO:0006400">
    <property type="term" value="P:tRNA modification"/>
    <property type="evidence" value="ECO:0007669"/>
    <property type="project" value="UniProtKB-UniRule"/>
</dbReference>
<dbReference type="InterPro" id="IPR014729">
    <property type="entry name" value="Rossmann-like_a/b/a_fold"/>
</dbReference>
<feature type="binding site" evidence="2">
    <location>
        <position position="189"/>
    </location>
    <ligand>
        <name>ATP</name>
        <dbReference type="ChEBI" id="CHEBI:30616"/>
    </ligand>
</feature>
<comment type="subcellular location">
    <subcellularLocation>
        <location evidence="2">Cytoplasm</location>
    </subcellularLocation>
</comment>
<reference evidence="3 4" key="1">
    <citation type="journal article" date="2011" name="EMBO J.">
        <title>Structural diversity of bacterial flagellar motors.</title>
        <authorList>
            <person name="Chen S."/>
            <person name="Beeby M."/>
            <person name="Murphy G.E."/>
            <person name="Leadbetter J.R."/>
            <person name="Hendrixson D.R."/>
            <person name="Briegel A."/>
            <person name="Li Z."/>
            <person name="Shi J."/>
            <person name="Tocheva E.I."/>
            <person name="Muller A."/>
            <person name="Dobro M.J."/>
            <person name="Jensen G.J."/>
        </authorList>
    </citation>
    <scope>NUCLEOTIDE SEQUENCE [LARGE SCALE GENOMIC DNA]</scope>
    <source>
        <strain evidence="3 4">DSM 6540</strain>
    </source>
</reference>
<dbReference type="OrthoDB" id="9769796at2"/>
<keyword evidence="2" id="KW-0547">Nucleotide-binding</keyword>
<comment type="caution">
    <text evidence="2">Lacks conserved residue(s) required for the propagation of feature annotation.</text>
</comment>
<keyword evidence="2" id="KW-0067">ATP-binding</keyword>
<keyword evidence="2" id="KW-0436">Ligase</keyword>
<dbReference type="RefSeq" id="WP_004573072.1">
    <property type="nucleotide sequence ID" value="NZ_AFGF01000030.1"/>
</dbReference>
<evidence type="ECO:0000313" key="4">
    <source>
        <dbReference type="Proteomes" id="UP000003240"/>
    </source>
</evidence>
<protein>
    <recommendedName>
        <fullName evidence="2">tRNA(Met) cytidine acetate ligase</fullName>
        <ecNumber evidence="2">6.3.4.-</ecNumber>
    </recommendedName>
</protein>
<evidence type="ECO:0000313" key="3">
    <source>
        <dbReference type="EMBL" id="EGO65143.1"/>
    </source>
</evidence>
<dbReference type="EMBL" id="AFGF01000030">
    <property type="protein sequence ID" value="EGO65143.1"/>
    <property type="molecule type" value="Genomic_DNA"/>
</dbReference>
<dbReference type="PANTHER" id="PTHR37825:SF1">
    <property type="entry name" value="TRNA(MET) CYTIDINE ACETATE LIGASE"/>
    <property type="match status" value="1"/>
</dbReference>
<accession>F7NFM0</accession>
<dbReference type="GO" id="GO:0005524">
    <property type="term" value="F:ATP binding"/>
    <property type="evidence" value="ECO:0007669"/>
    <property type="project" value="UniProtKB-KW"/>
</dbReference>
<dbReference type="Pfam" id="PF05636">
    <property type="entry name" value="HIGH_NTase1"/>
    <property type="match status" value="1"/>
</dbReference>
<dbReference type="AlphaFoldDB" id="F7NFM0"/>
<feature type="binding site" evidence="2">
    <location>
        <position position="102"/>
    </location>
    <ligand>
        <name>ATP</name>
        <dbReference type="ChEBI" id="CHEBI:30616"/>
    </ligand>
</feature>
<evidence type="ECO:0000256" key="1">
    <source>
        <dbReference type="ARBA" id="ARBA00022694"/>
    </source>
</evidence>
<comment type="catalytic activity">
    <reaction evidence="2">
        <text>cytidine(34) in elongator tRNA(Met) + acetate + ATP = N(4)-acetylcytidine(34) in elongator tRNA(Met) + AMP + diphosphate</text>
        <dbReference type="Rhea" id="RHEA:58144"/>
        <dbReference type="Rhea" id="RHEA-COMP:10693"/>
        <dbReference type="Rhea" id="RHEA-COMP:10694"/>
        <dbReference type="ChEBI" id="CHEBI:30089"/>
        <dbReference type="ChEBI" id="CHEBI:30616"/>
        <dbReference type="ChEBI" id="CHEBI:33019"/>
        <dbReference type="ChEBI" id="CHEBI:74900"/>
        <dbReference type="ChEBI" id="CHEBI:82748"/>
        <dbReference type="ChEBI" id="CHEBI:456215"/>
    </reaction>
</comment>
<dbReference type="Gene3D" id="3.40.50.620">
    <property type="entry name" value="HUPs"/>
    <property type="match status" value="1"/>
</dbReference>
<sequence>MRAVGIIAEYNPFHNGHRWHVREAKSLSGCDYAVAVMSGNFVQRGEPAIFDKWSRAEMAVRGGVDLVIELPTAFAVRSAQYFATGGIRLLQSLGVVSHVCFGVEIENSKILENVAAQMDALDIGRDLKKALKSGATYARAVEAALDPIWEDLGFHGEKLAGQPNTILAVEYLRAIGKYAPLLLPLMVKRRIAAYHERTIAADIASATAIRESILRKEELDTVTHGALPPASSVLIERLLSAGKGPVTAYGLSGITLSRLRTATPALLANTADISEGLHHKILRAALNANTVEELIHQVISKRYTRTRLQRIMTQQLLGIQKKDILCYDTTGPLYVRVLAFNRKGRQILRHIRTNSTLPIVTKTTDMINSKIRLSNHLSNSQKMLSLDTYATDLWSLAVPNPGYRLGGQDFIRSPVLVD</sequence>
<dbReference type="HAMAP" id="MF_01539">
    <property type="entry name" value="TmcAL"/>
    <property type="match status" value="1"/>
</dbReference>
<dbReference type="NCBIfam" id="NF010191">
    <property type="entry name" value="PRK13670.1"/>
    <property type="match status" value="1"/>
</dbReference>
<dbReference type="EC" id="6.3.4.-" evidence="2"/>
<dbReference type="PANTHER" id="PTHR37825">
    <property type="entry name" value="TRNA(MET) CYTIDINE ACETATE LIGASE"/>
    <property type="match status" value="1"/>
</dbReference>
<dbReference type="GO" id="GO:0005737">
    <property type="term" value="C:cytoplasm"/>
    <property type="evidence" value="ECO:0007669"/>
    <property type="project" value="UniProtKB-SubCell"/>
</dbReference>
<keyword evidence="4" id="KW-1185">Reference proteome</keyword>
<feature type="binding site" evidence="2">
    <location>
        <position position="164"/>
    </location>
    <ligand>
        <name>ATP</name>
        <dbReference type="ChEBI" id="CHEBI:30616"/>
    </ligand>
</feature>
<dbReference type="InterPro" id="IPR008513">
    <property type="entry name" value="tRNA(Met)_cyd_acetate_ligase"/>
</dbReference>
<organism evidence="3 4">
    <name type="scientific">Acetonema longum DSM 6540</name>
    <dbReference type="NCBI Taxonomy" id="1009370"/>
    <lineage>
        <taxon>Bacteria</taxon>
        <taxon>Bacillati</taxon>
        <taxon>Bacillota</taxon>
        <taxon>Negativicutes</taxon>
        <taxon>Acetonemataceae</taxon>
        <taxon>Acetonema</taxon>
    </lineage>
</organism>
<proteinExistence type="inferred from homology"/>
<dbReference type="Proteomes" id="UP000003240">
    <property type="component" value="Unassembled WGS sequence"/>
</dbReference>
<dbReference type="STRING" id="1009370.ALO_04246"/>
<feature type="binding site" evidence="2">
    <location>
        <begin position="7"/>
        <end position="20"/>
    </location>
    <ligand>
        <name>ATP</name>
        <dbReference type="ChEBI" id="CHEBI:30616"/>
    </ligand>
</feature>
<comment type="caution">
    <text evidence="3">The sequence shown here is derived from an EMBL/GenBank/DDBJ whole genome shotgun (WGS) entry which is preliminary data.</text>
</comment>
<keyword evidence="2" id="KW-0694">RNA-binding</keyword>
<evidence type="ECO:0000256" key="2">
    <source>
        <dbReference type="HAMAP-Rule" id="MF_01539"/>
    </source>
</evidence>
<dbReference type="GO" id="GO:0016879">
    <property type="term" value="F:ligase activity, forming carbon-nitrogen bonds"/>
    <property type="evidence" value="ECO:0007669"/>
    <property type="project" value="UniProtKB-UniRule"/>
</dbReference>
<keyword evidence="2" id="KW-0820">tRNA-binding</keyword>
<dbReference type="GO" id="GO:0000049">
    <property type="term" value="F:tRNA binding"/>
    <property type="evidence" value="ECO:0007669"/>
    <property type="project" value="UniProtKB-KW"/>
</dbReference>
<gene>
    <name evidence="2" type="primary">tmcAL</name>
    <name evidence="3" type="ORF">ALO_04246</name>
</gene>
<dbReference type="eggNOG" id="COG1323">
    <property type="taxonomic scope" value="Bacteria"/>
</dbReference>
<keyword evidence="2" id="KW-0963">Cytoplasm</keyword>
<name>F7NFM0_9FIRM</name>